<comment type="subcellular location">
    <subcellularLocation>
        <location evidence="5">Cytoplasm</location>
    </subcellularLocation>
</comment>
<dbReference type="InterPro" id="IPR029028">
    <property type="entry name" value="Alpha/beta_knot_MTases"/>
</dbReference>
<keyword evidence="2 5" id="KW-0489">Methyltransferase</keyword>
<dbReference type="InterPro" id="IPR001537">
    <property type="entry name" value="SpoU_MeTrfase"/>
</dbReference>
<dbReference type="Gene3D" id="3.40.1280.10">
    <property type="match status" value="1"/>
</dbReference>
<dbReference type="Pfam" id="PF00588">
    <property type="entry name" value="SpoU_methylase"/>
    <property type="match status" value="1"/>
</dbReference>
<dbReference type="SUPFAM" id="SSF75217">
    <property type="entry name" value="alpha/beta knot"/>
    <property type="match status" value="1"/>
</dbReference>
<dbReference type="GO" id="GO:0003723">
    <property type="term" value="F:RNA binding"/>
    <property type="evidence" value="ECO:0007669"/>
    <property type="project" value="InterPro"/>
</dbReference>
<dbReference type="KEGG" id="yti:FNA67_13940"/>
<evidence type="ECO:0000256" key="1">
    <source>
        <dbReference type="ARBA" id="ARBA00007228"/>
    </source>
</evidence>
<dbReference type="InterPro" id="IPR029026">
    <property type="entry name" value="tRNA_m1G_MTases_N"/>
</dbReference>
<dbReference type="NCBIfam" id="TIGR00050">
    <property type="entry name" value="rRNA_methyl_1"/>
    <property type="match status" value="1"/>
</dbReference>
<dbReference type="GO" id="GO:0106339">
    <property type="term" value="F:tRNA (cytidine(32)-2'-O)-methyltransferase activity"/>
    <property type="evidence" value="ECO:0007669"/>
    <property type="project" value="RHEA"/>
</dbReference>
<dbReference type="EC" id="2.1.1.200" evidence="5"/>
<dbReference type="PANTHER" id="PTHR42786:SF7">
    <property type="entry name" value="TRNA_RRNA METHYLTRANSFERASE SPOU TYPE DOMAIN-CONTAINING PROTEIN"/>
    <property type="match status" value="1"/>
</dbReference>
<accession>A0A5B9DQ84</accession>
<dbReference type="EMBL" id="CP041690">
    <property type="protein sequence ID" value="QEE21212.1"/>
    <property type="molecule type" value="Genomic_DNA"/>
</dbReference>
<comment type="subunit">
    <text evidence="5">Homodimer.</text>
</comment>
<keyword evidence="4 5" id="KW-0949">S-adenosyl-L-methionine</keyword>
<feature type="compositionally biased region" description="Basic and acidic residues" evidence="6">
    <location>
        <begin position="248"/>
        <end position="271"/>
    </location>
</feature>
<comment type="catalytic activity">
    <reaction evidence="5">
        <text>uridine(32) in tRNA + S-adenosyl-L-methionine = 2'-O-methyluridine(32) in tRNA + S-adenosyl-L-homocysteine + H(+)</text>
        <dbReference type="Rhea" id="RHEA:42936"/>
        <dbReference type="Rhea" id="RHEA-COMP:10107"/>
        <dbReference type="Rhea" id="RHEA-COMP:10290"/>
        <dbReference type="ChEBI" id="CHEBI:15378"/>
        <dbReference type="ChEBI" id="CHEBI:57856"/>
        <dbReference type="ChEBI" id="CHEBI:59789"/>
        <dbReference type="ChEBI" id="CHEBI:65315"/>
        <dbReference type="ChEBI" id="CHEBI:74478"/>
        <dbReference type="EC" id="2.1.1.200"/>
    </reaction>
</comment>
<dbReference type="AlphaFoldDB" id="A0A5B9DQ84"/>
<dbReference type="CDD" id="cd18093">
    <property type="entry name" value="SpoU-like_TrmJ"/>
    <property type="match status" value="1"/>
</dbReference>
<dbReference type="RefSeq" id="WP_147656400.1">
    <property type="nucleotide sequence ID" value="NZ_BMFM01000001.1"/>
</dbReference>
<dbReference type="InterPro" id="IPR004384">
    <property type="entry name" value="RNA_MeTrfase_TrmJ/LasT"/>
</dbReference>
<evidence type="ECO:0000313" key="8">
    <source>
        <dbReference type="Proteomes" id="UP000321062"/>
    </source>
</evidence>
<organism evidence="7 8">
    <name type="scientific">Paradevosia tibetensis</name>
    <dbReference type="NCBI Taxonomy" id="1447062"/>
    <lineage>
        <taxon>Bacteria</taxon>
        <taxon>Pseudomonadati</taxon>
        <taxon>Pseudomonadota</taxon>
        <taxon>Alphaproteobacteria</taxon>
        <taxon>Hyphomicrobiales</taxon>
        <taxon>Devosiaceae</taxon>
        <taxon>Paradevosia</taxon>
    </lineage>
</organism>
<keyword evidence="3 7" id="KW-0808">Transferase</keyword>
<dbReference type="Gene3D" id="1.10.8.590">
    <property type="match status" value="1"/>
</dbReference>
<dbReference type="PANTHER" id="PTHR42786">
    <property type="entry name" value="TRNA/RRNA METHYLTRANSFERASE"/>
    <property type="match status" value="1"/>
</dbReference>
<sequence length="271" mass="30085">MAGTDSSQTFNYRPSPAVILCEPQLGENIGTAARAMANFGLWDLRLVNPRDGWPNERAVAAASRADHVIEKVQVFDTVEAAVADLSLVYATTARRRDMQKEVFGPDVAGQRVIAHIATGQKAGFLFGRERWGLYNEEVALSDAIVTLPVEPAFASLNIAQAVLIIAYEWRRQTDEGAQLPFDSGLAEPAPREELVGLFEHLEGVLDQTGFFTTPDKRPSMVNNLRTALTRGQFSSQEVRTLRGVISSIDRRHERPNPNRQRPRDKDEEQSS</sequence>
<protein>
    <recommendedName>
        <fullName evidence="5">tRNA (cytidine/uridine-2'-O-)-methyltransferase TrmJ</fullName>
        <ecNumber evidence="5">2.1.1.200</ecNumber>
    </recommendedName>
    <alternativeName>
        <fullName evidence="5">tRNA (cytidine(32)/uridine(32)-2'-O)-methyltransferase</fullName>
    </alternativeName>
    <alternativeName>
        <fullName evidence="5">tRNA Cm32/Um32 methyltransferase</fullName>
    </alternativeName>
</protein>
<comment type="catalytic activity">
    <reaction evidence="5">
        <text>cytidine(32) in tRNA + S-adenosyl-L-methionine = 2'-O-methylcytidine(32) in tRNA + S-adenosyl-L-homocysteine + H(+)</text>
        <dbReference type="Rhea" id="RHEA:42932"/>
        <dbReference type="Rhea" id="RHEA-COMP:10288"/>
        <dbReference type="Rhea" id="RHEA-COMP:10289"/>
        <dbReference type="ChEBI" id="CHEBI:15378"/>
        <dbReference type="ChEBI" id="CHEBI:57856"/>
        <dbReference type="ChEBI" id="CHEBI:59789"/>
        <dbReference type="ChEBI" id="CHEBI:74495"/>
        <dbReference type="ChEBI" id="CHEBI:82748"/>
        <dbReference type="EC" id="2.1.1.200"/>
    </reaction>
</comment>
<evidence type="ECO:0000256" key="4">
    <source>
        <dbReference type="ARBA" id="ARBA00022691"/>
    </source>
</evidence>
<dbReference type="GO" id="GO:0002128">
    <property type="term" value="P:tRNA nucleoside ribose methylation"/>
    <property type="evidence" value="ECO:0007669"/>
    <property type="project" value="TreeGrafter"/>
</dbReference>
<feature type="region of interest" description="Disordered" evidence="6">
    <location>
        <begin position="246"/>
        <end position="271"/>
    </location>
</feature>
<evidence type="ECO:0000256" key="5">
    <source>
        <dbReference type="RuleBase" id="RU362024"/>
    </source>
</evidence>
<keyword evidence="5" id="KW-0819">tRNA processing</keyword>
<evidence type="ECO:0000313" key="7">
    <source>
        <dbReference type="EMBL" id="QEE21212.1"/>
    </source>
</evidence>
<proteinExistence type="inferred from homology"/>
<keyword evidence="8" id="KW-1185">Reference proteome</keyword>
<comment type="similarity">
    <text evidence="1">Belongs to the class IV-like SAM-binding methyltransferase superfamily. RNA methyltransferase TrmH family.</text>
</comment>
<dbReference type="PIRSF" id="PIRSF004808">
    <property type="entry name" value="LasT"/>
    <property type="match status" value="1"/>
</dbReference>
<evidence type="ECO:0000256" key="6">
    <source>
        <dbReference type="SAM" id="MobiDB-lite"/>
    </source>
</evidence>
<gene>
    <name evidence="5" type="primary">trmJ</name>
    <name evidence="7" type="ORF">FNA67_13940</name>
</gene>
<dbReference type="GO" id="GO:0005829">
    <property type="term" value="C:cytosol"/>
    <property type="evidence" value="ECO:0007669"/>
    <property type="project" value="TreeGrafter"/>
</dbReference>
<evidence type="ECO:0000256" key="3">
    <source>
        <dbReference type="ARBA" id="ARBA00022679"/>
    </source>
</evidence>
<dbReference type="OrthoDB" id="9806346at2"/>
<comment type="function">
    <text evidence="5">Catalyzes the formation of 2'O-methylated cytidine (Cm32) or 2'O-methylated uridine (Um32) at position 32 in tRNA.</text>
</comment>
<reference evidence="7 8" key="1">
    <citation type="journal article" date="2015" name="Int. J. Syst. Evol. Microbiol.">
        <title>Youhaiella tibetensis gen. nov., sp. nov., isolated from subsurface sediment.</title>
        <authorList>
            <person name="Wang Y.X."/>
            <person name="Huang F.Q."/>
            <person name="Nogi Y."/>
            <person name="Pang S.J."/>
            <person name="Wang P.K."/>
            <person name="Lv J."/>
        </authorList>
    </citation>
    <scope>NUCLEOTIDE SEQUENCE [LARGE SCALE GENOMIC DNA]</scope>
    <source>
        <strain evidence="8">fig4</strain>
    </source>
</reference>
<keyword evidence="5" id="KW-0963">Cytoplasm</keyword>
<dbReference type="GO" id="GO:0160206">
    <property type="term" value="F:tRNA (cytidine(32)/uridine(32)-2'-O)-methyltransferase activity"/>
    <property type="evidence" value="ECO:0007669"/>
    <property type="project" value="UniProtKB-EC"/>
</dbReference>
<dbReference type="Proteomes" id="UP000321062">
    <property type="component" value="Chromosome"/>
</dbReference>
<evidence type="ECO:0000256" key="2">
    <source>
        <dbReference type="ARBA" id="ARBA00022603"/>
    </source>
</evidence>
<name>A0A5B9DQ84_9HYPH</name>